<evidence type="ECO:0000313" key="1">
    <source>
        <dbReference type="EMBL" id="KAK7468748.1"/>
    </source>
</evidence>
<protein>
    <recommendedName>
        <fullName evidence="3">4a-hydroxytetrahydrobiopterin dehydratase</fullName>
    </recommendedName>
</protein>
<reference evidence="1 2" key="1">
    <citation type="submission" date="2024-01" db="EMBL/GenBank/DDBJ databases">
        <title>A draft genome for the cacao thread blight pathogen Marasmiellus scandens.</title>
        <authorList>
            <person name="Baruah I.K."/>
            <person name="Leung J."/>
            <person name="Bukari Y."/>
            <person name="Amoako-Attah I."/>
            <person name="Meinhardt L.W."/>
            <person name="Bailey B.A."/>
            <person name="Cohen S.P."/>
        </authorList>
    </citation>
    <scope>NUCLEOTIDE SEQUENCE [LARGE SCALE GENOMIC DNA]</scope>
    <source>
        <strain evidence="1 2">GH-19</strain>
    </source>
</reference>
<name>A0ABR1JY27_9AGAR</name>
<dbReference type="InterPro" id="IPR036428">
    <property type="entry name" value="PCD_sf"/>
</dbReference>
<comment type="caution">
    <text evidence="1">The sequence shown here is derived from an EMBL/GenBank/DDBJ whole genome shotgun (WGS) entry which is preliminary data.</text>
</comment>
<gene>
    <name evidence="1" type="ORF">VKT23_003251</name>
</gene>
<dbReference type="EMBL" id="JBANRG010000003">
    <property type="protein sequence ID" value="KAK7468748.1"/>
    <property type="molecule type" value="Genomic_DNA"/>
</dbReference>
<accession>A0ABR1JY27</accession>
<dbReference type="Gene3D" id="3.30.1360.20">
    <property type="entry name" value="Transcriptional coactivator/pterin dehydratase"/>
    <property type="match status" value="1"/>
</dbReference>
<evidence type="ECO:0000313" key="2">
    <source>
        <dbReference type="Proteomes" id="UP001498398"/>
    </source>
</evidence>
<sequence>MFVRPLQRIARYSTATALESNLDTRKTTLPSLPSKASGWPTPWVTLEEMHNYLTPIQETAYWQIPDHWPSLSLRRSFWFTSGPSALRYMRDIIDIANAERHHPSLLRYQDTPSPQVDVLINTHSAIASPKLFAEVFPSAFRDKVDPIPLPGITIRDVRFAILVYEKFMDTYVAQSKGIDAPIQQPFLKDPRSLIKQAHKLAGFCPACAGQHSLSQCEVRKQISPNVPCGVCGEAHWHIDCPQKKSRSTTPAAPL</sequence>
<evidence type="ECO:0008006" key="3">
    <source>
        <dbReference type="Google" id="ProtNLM"/>
    </source>
</evidence>
<organism evidence="1 2">
    <name type="scientific">Marasmiellus scandens</name>
    <dbReference type="NCBI Taxonomy" id="2682957"/>
    <lineage>
        <taxon>Eukaryota</taxon>
        <taxon>Fungi</taxon>
        <taxon>Dikarya</taxon>
        <taxon>Basidiomycota</taxon>
        <taxon>Agaricomycotina</taxon>
        <taxon>Agaricomycetes</taxon>
        <taxon>Agaricomycetidae</taxon>
        <taxon>Agaricales</taxon>
        <taxon>Marasmiineae</taxon>
        <taxon>Omphalotaceae</taxon>
        <taxon>Marasmiellus</taxon>
    </lineage>
</organism>
<proteinExistence type="predicted"/>
<dbReference type="Proteomes" id="UP001498398">
    <property type="component" value="Unassembled WGS sequence"/>
</dbReference>
<dbReference type="SUPFAM" id="SSF55248">
    <property type="entry name" value="PCD-like"/>
    <property type="match status" value="1"/>
</dbReference>
<keyword evidence="2" id="KW-1185">Reference proteome</keyword>